<accession>A0A2N3LBF3</accession>
<feature type="coiled-coil region" evidence="1">
    <location>
        <begin position="5"/>
        <end position="32"/>
    </location>
</feature>
<name>A0A2N3LBF3_9PROT</name>
<organism evidence="2 3">
    <name type="scientific">Thalassospira lohafexi</name>
    <dbReference type="NCBI Taxonomy" id="744227"/>
    <lineage>
        <taxon>Bacteria</taxon>
        <taxon>Pseudomonadati</taxon>
        <taxon>Pseudomonadota</taxon>
        <taxon>Alphaproteobacteria</taxon>
        <taxon>Rhodospirillales</taxon>
        <taxon>Thalassospiraceae</taxon>
        <taxon>Thalassospira</taxon>
    </lineage>
</organism>
<comment type="caution">
    <text evidence="2">The sequence shown here is derived from an EMBL/GenBank/DDBJ whole genome shotgun (WGS) entry which is preliminary data.</text>
</comment>
<evidence type="ECO:0000256" key="1">
    <source>
        <dbReference type="SAM" id="Coils"/>
    </source>
</evidence>
<dbReference type="AlphaFoldDB" id="A0A2N3LBF3"/>
<reference evidence="2 3" key="1">
    <citation type="submission" date="2017-09" db="EMBL/GenBank/DDBJ databases">
        <title>Biodiversity and function of Thalassospira species in the particle-attached aromatic-hydrocarbon-degrading consortia from the surface seawater of the China South Sea.</title>
        <authorList>
            <person name="Dong C."/>
            <person name="Lai Q."/>
            <person name="Shao Z."/>
        </authorList>
    </citation>
    <scope>NUCLEOTIDE SEQUENCE [LARGE SCALE GENOMIC DNA]</scope>
    <source>
        <strain evidence="2 3">139Z-12</strain>
    </source>
</reference>
<dbReference type="RefSeq" id="WP_101299288.1">
    <property type="nucleotide sequence ID" value="NZ_NXGX01000001.1"/>
</dbReference>
<evidence type="ECO:0000313" key="3">
    <source>
        <dbReference type="Proteomes" id="UP000233332"/>
    </source>
</evidence>
<keyword evidence="1" id="KW-0175">Coiled coil</keyword>
<proteinExistence type="predicted"/>
<dbReference type="Proteomes" id="UP000233332">
    <property type="component" value="Unassembled WGS sequence"/>
</dbReference>
<protein>
    <submittedName>
        <fullName evidence="2">Uncharacterized protein</fullName>
    </submittedName>
</protein>
<sequence>MSDQETDWKALVEKLESENQALRQSKQEILDDRKKAVGEAERFRIEAESKTSDLEVTDKSWQEKYDRDLAALKDEYQPKFEAMKKQIHNLTVGETARDIAKKSFVNTRLAMPHILPRLTLEETDKGSKVRVLDASGNITNDSIDDLVRELTADPDLAEIVSAGNASGAGYTRSSKGAIGGIAHLNNRRSNMNAKDVAKFVSQHGQSAYLKLPR</sequence>
<keyword evidence="3" id="KW-1185">Reference proteome</keyword>
<gene>
    <name evidence="2" type="ORF">COO92_01500</name>
</gene>
<dbReference type="EMBL" id="NXGX01000001">
    <property type="protein sequence ID" value="PKR60076.1"/>
    <property type="molecule type" value="Genomic_DNA"/>
</dbReference>
<evidence type="ECO:0000313" key="2">
    <source>
        <dbReference type="EMBL" id="PKR60076.1"/>
    </source>
</evidence>